<dbReference type="InterPro" id="IPR005152">
    <property type="entry name" value="Lipase_secreted"/>
</dbReference>
<name>A0A074Y810_AURSE</name>
<dbReference type="GO" id="GO:0004806">
    <property type="term" value="F:triacylglycerol lipase activity"/>
    <property type="evidence" value="ECO:0007669"/>
    <property type="project" value="InterPro"/>
</dbReference>
<feature type="chain" id="PRO_5001703090" description="Peptidase A1 domain-containing protein" evidence="1">
    <location>
        <begin position="23"/>
        <end position="144"/>
    </location>
</feature>
<keyword evidence="1" id="KW-0732">Signal</keyword>
<dbReference type="AlphaFoldDB" id="A0A074Y810"/>
<evidence type="ECO:0000313" key="3">
    <source>
        <dbReference type="Proteomes" id="UP000030641"/>
    </source>
</evidence>
<dbReference type="GO" id="GO:0016042">
    <property type="term" value="P:lipid catabolic process"/>
    <property type="evidence" value="ECO:0007669"/>
    <property type="project" value="InterPro"/>
</dbReference>
<evidence type="ECO:0000313" key="2">
    <source>
        <dbReference type="EMBL" id="KEQ92094.1"/>
    </source>
</evidence>
<feature type="signal peptide" evidence="1">
    <location>
        <begin position="1"/>
        <end position="22"/>
    </location>
</feature>
<reference evidence="2 3" key="1">
    <citation type="journal article" date="2014" name="BMC Genomics">
        <title>Genome sequencing of four Aureobasidium pullulans varieties: biotechnological potential, stress tolerance, and description of new species.</title>
        <authorList>
            <person name="Gostin Ar C."/>
            <person name="Ohm R.A."/>
            <person name="Kogej T."/>
            <person name="Sonjak S."/>
            <person name="Turk M."/>
            <person name="Zajc J."/>
            <person name="Zalar P."/>
            <person name="Grube M."/>
            <person name="Sun H."/>
            <person name="Han J."/>
            <person name="Sharma A."/>
            <person name="Chiniquy J."/>
            <person name="Ngan C.Y."/>
            <person name="Lipzen A."/>
            <person name="Barry K."/>
            <person name="Grigoriev I.V."/>
            <person name="Gunde-Cimerman N."/>
        </authorList>
    </citation>
    <scope>NUCLEOTIDE SEQUENCE [LARGE SCALE GENOMIC DNA]</scope>
    <source>
        <strain evidence="2 3">EXF-2481</strain>
    </source>
</reference>
<dbReference type="PANTHER" id="PTHR34853:SF1">
    <property type="entry name" value="LIPASE 5"/>
    <property type="match status" value="1"/>
</dbReference>
<dbReference type="InterPro" id="IPR029058">
    <property type="entry name" value="AB_hydrolase_fold"/>
</dbReference>
<sequence length="144" mass="15318">MRSFVNFAALASSLFHLSTVNAIPTPLKRASAPPLPQDVTFYLASSGFESSAPSTILKSRPLKDFSFSGSVPLQVQAALLSYQTAEDAAWDGCAPSFTVRQYSDRNNGGPLAGEMLIIFAALNEGYVVSIPDYEGPMSAYTSGI</sequence>
<dbReference type="Pfam" id="PF03583">
    <property type="entry name" value="LIP"/>
    <property type="match status" value="1"/>
</dbReference>
<proteinExistence type="predicted"/>
<evidence type="ECO:0008006" key="4">
    <source>
        <dbReference type="Google" id="ProtNLM"/>
    </source>
</evidence>
<evidence type="ECO:0000256" key="1">
    <source>
        <dbReference type="SAM" id="SignalP"/>
    </source>
</evidence>
<accession>A0A074Y810</accession>
<gene>
    <name evidence="2" type="ORF">AUEXF2481DRAFT_8060</name>
</gene>
<dbReference type="EMBL" id="KL584773">
    <property type="protein sequence ID" value="KEQ92094.1"/>
    <property type="molecule type" value="Genomic_DNA"/>
</dbReference>
<keyword evidence="3" id="KW-1185">Reference proteome</keyword>
<dbReference type="InParanoid" id="A0A074Y810"/>
<dbReference type="RefSeq" id="XP_013340479.1">
    <property type="nucleotide sequence ID" value="XM_013485025.1"/>
</dbReference>
<dbReference type="PANTHER" id="PTHR34853">
    <property type="match status" value="1"/>
</dbReference>
<dbReference type="Gene3D" id="3.40.50.1820">
    <property type="entry name" value="alpha/beta hydrolase"/>
    <property type="match status" value="1"/>
</dbReference>
<dbReference type="HOGENOM" id="CLU_1796089_0_0_1"/>
<organism evidence="2 3">
    <name type="scientific">Aureobasidium subglaciale (strain EXF-2481)</name>
    <name type="common">Aureobasidium pullulans var. subglaciale</name>
    <dbReference type="NCBI Taxonomy" id="1043005"/>
    <lineage>
        <taxon>Eukaryota</taxon>
        <taxon>Fungi</taxon>
        <taxon>Dikarya</taxon>
        <taxon>Ascomycota</taxon>
        <taxon>Pezizomycotina</taxon>
        <taxon>Dothideomycetes</taxon>
        <taxon>Dothideomycetidae</taxon>
        <taxon>Dothideales</taxon>
        <taxon>Saccotheciaceae</taxon>
        <taxon>Aureobasidium</taxon>
    </lineage>
</organism>
<dbReference type="GeneID" id="25371588"/>
<dbReference type="Proteomes" id="UP000030641">
    <property type="component" value="Unassembled WGS sequence"/>
</dbReference>
<protein>
    <recommendedName>
        <fullName evidence="4">Peptidase A1 domain-containing protein</fullName>
    </recommendedName>
</protein>
<dbReference type="OrthoDB" id="2373480at2759"/>